<dbReference type="EMBL" id="KN839864">
    <property type="protein sequence ID" value="KIJ61266.1"/>
    <property type="molecule type" value="Genomic_DNA"/>
</dbReference>
<protein>
    <recommendedName>
        <fullName evidence="5">Protein kinase domain-containing protein</fullName>
    </recommendedName>
</protein>
<proteinExistence type="inferred from homology"/>
<comment type="similarity">
    <text evidence="1">Belongs to the protein kinase superfamily. STE Ser/Thr protein kinase family. STE20 subfamily.</text>
</comment>
<feature type="compositionally biased region" description="Low complexity" evidence="4">
    <location>
        <begin position="75"/>
        <end position="91"/>
    </location>
</feature>
<dbReference type="GO" id="GO:0004713">
    <property type="term" value="F:protein tyrosine kinase activity"/>
    <property type="evidence" value="ECO:0007669"/>
    <property type="project" value="InterPro"/>
</dbReference>
<sequence>MSIWTSSSAPLAAPKGLSGVPPPSSLKGRGGGGLAPEARMLVWGMDTFGATGIGNEEEEDEGGEERRQSPQIPLSHSPASMSFPLSSSRPSGGLQHPLLTSLQPYIVPLDPSSRFVDLIKIAEGESGSVFAARAASTSSQVEVQPHEGTVRSIPAGTSHVAIKQIPLPPLSTSPSLSDDSPLSSKLASLLHELVLLKNLEHEHLLLPDGVYVGPGADDDGSPEPASALDTSLWIRMELMERSLADVVGLVGEGLGLQERMMGRFSSDVLLGLEYLQRQHIAHRDLRSDNLLLNAGGVVKLADFSSAIRVTRDAPTVTGAIGVVYWQAPEMRIGPYDALRVDVWSLGATVWELAETVPPFSTQTTFSVQSARRIGSQWPPLKHPEHYSRGFHDFLKLCGREAARRPGPRELLNTPFIRNACGRAAILQLLSQCRSIEELMVAREAGS</sequence>
<evidence type="ECO:0000256" key="4">
    <source>
        <dbReference type="SAM" id="MobiDB-lite"/>
    </source>
</evidence>
<keyword evidence="7" id="KW-1185">Reference proteome</keyword>
<feature type="region of interest" description="Disordered" evidence="4">
    <location>
        <begin position="1"/>
        <end position="33"/>
    </location>
</feature>
<keyword evidence="2" id="KW-0547">Nucleotide-binding</keyword>
<dbReference type="PANTHER" id="PTHR45832:SF22">
    <property type="entry name" value="SERINE_THREONINE-PROTEIN KINASE SAMKA-RELATED"/>
    <property type="match status" value="1"/>
</dbReference>
<dbReference type="PANTHER" id="PTHR45832">
    <property type="entry name" value="SERINE/THREONINE-PROTEIN KINASE SAMKA-RELATED-RELATED"/>
    <property type="match status" value="1"/>
</dbReference>
<dbReference type="Pfam" id="PF00069">
    <property type="entry name" value="Pkinase"/>
    <property type="match status" value="1"/>
</dbReference>
<reference evidence="6 7" key="1">
    <citation type="submission" date="2014-04" db="EMBL/GenBank/DDBJ databases">
        <title>Evolutionary Origins and Diversification of the Mycorrhizal Mutualists.</title>
        <authorList>
            <consortium name="DOE Joint Genome Institute"/>
            <consortium name="Mycorrhizal Genomics Consortium"/>
            <person name="Kohler A."/>
            <person name="Kuo A."/>
            <person name="Nagy L.G."/>
            <person name="Floudas D."/>
            <person name="Copeland A."/>
            <person name="Barry K.W."/>
            <person name="Cichocki N."/>
            <person name="Veneault-Fourrey C."/>
            <person name="LaButti K."/>
            <person name="Lindquist E.A."/>
            <person name="Lipzen A."/>
            <person name="Lundell T."/>
            <person name="Morin E."/>
            <person name="Murat C."/>
            <person name="Riley R."/>
            <person name="Ohm R."/>
            <person name="Sun H."/>
            <person name="Tunlid A."/>
            <person name="Henrissat B."/>
            <person name="Grigoriev I.V."/>
            <person name="Hibbett D.S."/>
            <person name="Martin F."/>
        </authorList>
    </citation>
    <scope>NUCLEOTIDE SEQUENCE [LARGE SCALE GENOMIC DNA]</scope>
    <source>
        <strain evidence="6 7">MD-312</strain>
    </source>
</reference>
<dbReference type="SMART" id="SM00219">
    <property type="entry name" value="TyrKc"/>
    <property type="match status" value="1"/>
</dbReference>
<accession>A0A0C9WBK5</accession>
<dbReference type="SUPFAM" id="SSF56112">
    <property type="entry name" value="Protein kinase-like (PK-like)"/>
    <property type="match status" value="1"/>
</dbReference>
<dbReference type="InterPro" id="IPR051931">
    <property type="entry name" value="PAK3-like"/>
</dbReference>
<organism evidence="6 7">
    <name type="scientific">Hydnomerulius pinastri MD-312</name>
    <dbReference type="NCBI Taxonomy" id="994086"/>
    <lineage>
        <taxon>Eukaryota</taxon>
        <taxon>Fungi</taxon>
        <taxon>Dikarya</taxon>
        <taxon>Basidiomycota</taxon>
        <taxon>Agaricomycotina</taxon>
        <taxon>Agaricomycetes</taxon>
        <taxon>Agaricomycetidae</taxon>
        <taxon>Boletales</taxon>
        <taxon>Boletales incertae sedis</taxon>
        <taxon>Leucogyrophana</taxon>
    </lineage>
</organism>
<feature type="region of interest" description="Disordered" evidence="4">
    <location>
        <begin position="49"/>
        <end position="94"/>
    </location>
</feature>
<feature type="domain" description="Protein kinase" evidence="5">
    <location>
        <begin position="115"/>
        <end position="416"/>
    </location>
</feature>
<dbReference type="GO" id="GO:0005524">
    <property type="term" value="F:ATP binding"/>
    <property type="evidence" value="ECO:0007669"/>
    <property type="project" value="UniProtKB-KW"/>
</dbReference>
<evidence type="ECO:0000256" key="2">
    <source>
        <dbReference type="ARBA" id="ARBA00022741"/>
    </source>
</evidence>
<evidence type="ECO:0000313" key="7">
    <source>
        <dbReference type="Proteomes" id="UP000053820"/>
    </source>
</evidence>
<evidence type="ECO:0000313" key="6">
    <source>
        <dbReference type="EMBL" id="KIJ61266.1"/>
    </source>
</evidence>
<keyword evidence="3" id="KW-0067">ATP-binding</keyword>
<dbReference type="InterPro" id="IPR000719">
    <property type="entry name" value="Prot_kinase_dom"/>
</dbReference>
<name>A0A0C9WBK5_9AGAM</name>
<dbReference type="HOGENOM" id="CLU_000288_63_23_1"/>
<dbReference type="OrthoDB" id="248923at2759"/>
<evidence type="ECO:0000256" key="1">
    <source>
        <dbReference type="ARBA" id="ARBA00008874"/>
    </source>
</evidence>
<evidence type="ECO:0000259" key="5">
    <source>
        <dbReference type="PROSITE" id="PS50011"/>
    </source>
</evidence>
<dbReference type="InterPro" id="IPR020635">
    <property type="entry name" value="Tyr_kinase_cat_dom"/>
</dbReference>
<dbReference type="InterPro" id="IPR011009">
    <property type="entry name" value="Kinase-like_dom_sf"/>
</dbReference>
<evidence type="ECO:0000256" key="3">
    <source>
        <dbReference type="ARBA" id="ARBA00022840"/>
    </source>
</evidence>
<dbReference type="AlphaFoldDB" id="A0A0C9WBK5"/>
<dbReference type="Proteomes" id="UP000053820">
    <property type="component" value="Unassembled WGS sequence"/>
</dbReference>
<dbReference type="PROSITE" id="PS50011">
    <property type="entry name" value="PROTEIN_KINASE_DOM"/>
    <property type="match status" value="1"/>
</dbReference>
<gene>
    <name evidence="6" type="ORF">HYDPIDRAFT_116285</name>
</gene>
<dbReference type="Gene3D" id="1.10.510.10">
    <property type="entry name" value="Transferase(Phosphotransferase) domain 1"/>
    <property type="match status" value="1"/>
</dbReference>